<feature type="compositionally biased region" description="Polar residues" evidence="12">
    <location>
        <begin position="34"/>
        <end position="49"/>
    </location>
</feature>
<dbReference type="KEGG" id="vg:37616375"/>
<accession>A0A1I9L1W9</accession>
<evidence type="ECO:0000256" key="4">
    <source>
        <dbReference type="ARBA" id="ARBA00020572"/>
    </source>
</evidence>
<evidence type="ECO:0000256" key="12">
    <source>
        <dbReference type="SAM" id="MobiDB-lite"/>
    </source>
</evidence>
<dbReference type="GO" id="GO:0044423">
    <property type="term" value="C:virion component"/>
    <property type="evidence" value="ECO:0007669"/>
    <property type="project" value="UniProtKB-KW"/>
</dbReference>
<evidence type="ECO:0000256" key="1">
    <source>
        <dbReference type="ARBA" id="ARBA00004192"/>
    </source>
</evidence>
<comment type="subcellular location">
    <subcellularLocation>
        <location evidence="1">Host cytoplasm</location>
    </subcellularLocation>
    <subcellularLocation>
        <location evidence="2">Virion</location>
    </subcellularLocation>
</comment>
<feature type="compositionally biased region" description="Acidic residues" evidence="12">
    <location>
        <begin position="62"/>
        <end position="80"/>
    </location>
</feature>
<evidence type="ECO:0000256" key="5">
    <source>
        <dbReference type="ARBA" id="ARBA00022553"/>
    </source>
</evidence>
<dbReference type="RefSeq" id="YP_009505533.1">
    <property type="nucleotide sequence ID" value="NC_038286.1"/>
</dbReference>
<dbReference type="Gene3D" id="1.10.8.440">
    <property type="entry name" value="Vesicular stomatitis virus phosphoprotein C-terminal domain"/>
    <property type="match status" value="1"/>
</dbReference>
<evidence type="ECO:0000256" key="2">
    <source>
        <dbReference type="ARBA" id="ARBA00004328"/>
    </source>
</evidence>
<keyword evidence="14" id="KW-1185">Reference proteome</keyword>
<dbReference type="Proteomes" id="UP000232714">
    <property type="component" value="Genome"/>
</dbReference>
<dbReference type="OrthoDB" id="24599at10239"/>
<protein>
    <recommendedName>
        <fullName evidence="4">Phosphoprotein</fullName>
    </recommendedName>
    <alternativeName>
        <fullName evidence="10">Protein M1</fullName>
    </alternativeName>
</protein>
<keyword evidence="7" id="KW-0693">Viral RNA replication</keyword>
<dbReference type="GeneID" id="37616375"/>
<name>A0A1I9L1W9_PIRYV</name>
<keyword evidence="8" id="KW-0143">Chaperone</keyword>
<evidence type="ECO:0000256" key="3">
    <source>
        <dbReference type="ARBA" id="ARBA00008502"/>
    </source>
</evidence>
<reference evidence="13 14" key="1">
    <citation type="submission" date="2015-11" db="EMBL/GenBank/DDBJ databases">
        <title>Phylogenetic analysis and molecular characterization of Piry vesiculovirus.</title>
        <authorList>
            <person name="Souza W.M."/>
            <person name="Acrani G.O."/>
            <person name="Romeiro M.F."/>
            <person name="Reis O.Jr."/>
            <person name="Tolerado A.L."/>
            <person name="Medeiros D.B."/>
            <person name="Nunes M.R."/>
            <person name="Figueiredo L.T.M."/>
        </authorList>
    </citation>
    <scope>NUCLEOTIDE SEQUENCE [LARGE SCALE GENOMIC DNA]</scope>
    <source>
        <strain evidence="13 14">BeAn2423</strain>
    </source>
</reference>
<comment type="subunit">
    <text evidence="11">Homodimer. Interacts with the L polymerase; the association of P and L forms the polymerase complex and positions P optimally for encapsidation of newly synthesized genomes with the nucleoprotein. Interacts (via N-terminus) with N(0). Interacts (via C-terminus) with N in ribonucleocapsid (via C-terminus); this interaction allows to package the L polymerase in the virion and positions the polymerase on the template, since P acts as a bridge between N and L.</text>
</comment>
<evidence type="ECO:0000313" key="13">
    <source>
        <dbReference type="EMBL" id="AMR98948.1"/>
    </source>
</evidence>
<keyword evidence="5" id="KW-0597">Phosphoprotein</keyword>
<dbReference type="GO" id="GO:0030430">
    <property type="term" value="C:host cell cytoplasm"/>
    <property type="evidence" value="ECO:0007669"/>
    <property type="project" value="UniProtKB-SubCell"/>
</dbReference>
<evidence type="ECO:0000256" key="7">
    <source>
        <dbReference type="ARBA" id="ARBA00022953"/>
    </source>
</evidence>
<feature type="compositionally biased region" description="Low complexity" evidence="12">
    <location>
        <begin position="228"/>
        <end position="244"/>
    </location>
</feature>
<feature type="region of interest" description="Disordered" evidence="12">
    <location>
        <begin position="29"/>
        <end position="99"/>
    </location>
</feature>
<organismHost>
    <name type="scientific">Gracilinanus microtarsus</name>
    <name type="common">Brazilian gracile mouse opossum</name>
    <dbReference type="NCBI Taxonomy" id="126289"/>
</organismHost>
<evidence type="ECO:0000313" key="14">
    <source>
        <dbReference type="Proteomes" id="UP000232714"/>
    </source>
</evidence>
<dbReference type="EMBL" id="KU178986">
    <property type="protein sequence ID" value="AMR98948.1"/>
    <property type="molecule type" value="Viral_cRNA"/>
</dbReference>
<evidence type="ECO:0000256" key="9">
    <source>
        <dbReference type="ARBA" id="ARBA00023200"/>
    </source>
</evidence>
<evidence type="ECO:0000256" key="6">
    <source>
        <dbReference type="ARBA" id="ARBA00022844"/>
    </source>
</evidence>
<comment type="similarity">
    <text evidence="3">Belongs to the vesiculovirus protein P family.</text>
</comment>
<feature type="compositionally biased region" description="Basic and acidic residues" evidence="12">
    <location>
        <begin position="89"/>
        <end position="99"/>
    </location>
</feature>
<dbReference type="InterPro" id="IPR043036">
    <property type="entry name" value="Phosphoprotein_C_viral"/>
</dbReference>
<feature type="compositionally biased region" description="Low complexity" evidence="12">
    <location>
        <begin position="204"/>
        <end position="214"/>
    </location>
</feature>
<evidence type="ECO:0000256" key="8">
    <source>
        <dbReference type="ARBA" id="ARBA00023186"/>
    </source>
</evidence>
<sequence>MSSRGRAIQKALANYPDFNQTLSALNEMEEQTEKSFSTFTTLSASNGSSPEYFLGSMLKESDESESESVDDDESVNDDLSPENAVEPYKGSEGEDSFGDKDETVFFEEDLPWSAMVQKTVNGKLVAELSAPQGLTPKQLSQWTDSVLALMDLSKNIRLSSAKIDYLASGLKITEHMSSCFSSTAPPLLKEFQPVTLSHRDTSPERGPSSRPSRPTVMPPARTLILENTPSTPTPESTSSASGSPLNLPEIKPPKDWASIAIREFSLNPLSGDGPQYKGTLARLFGSLESALQYANGGNPSTKDMLIAGLRRKGIFNKIRIKYFLDPIYD</sequence>
<evidence type="ECO:0000256" key="10">
    <source>
        <dbReference type="ARBA" id="ARBA00032207"/>
    </source>
</evidence>
<evidence type="ECO:0000256" key="11">
    <source>
        <dbReference type="ARBA" id="ARBA00050005"/>
    </source>
</evidence>
<keyword evidence="6" id="KW-0946">Virion</keyword>
<keyword evidence="9" id="KW-1035">Host cytoplasm</keyword>
<proteinExistence type="inferred from homology"/>
<feature type="region of interest" description="Disordered" evidence="12">
    <location>
        <begin position="194"/>
        <end position="248"/>
    </location>
</feature>
<organism evidence="13 14">
    <name type="scientific">Piry virus</name>
    <name type="common">PIRYV</name>
    <dbReference type="NCBI Taxonomy" id="11274"/>
    <lineage>
        <taxon>Viruses</taxon>
        <taxon>Riboviria</taxon>
        <taxon>Orthornavirae</taxon>
        <taxon>Negarnaviricota</taxon>
        <taxon>Haploviricotina</taxon>
        <taxon>Monjiviricetes</taxon>
        <taxon>Mononegavirales</taxon>
        <taxon>Rhabdoviridae</taxon>
        <taxon>Alpharhabdovirinae</taxon>
        <taxon>Vesiculovirus</taxon>
        <taxon>Vesiculovirus piry</taxon>
    </lineage>
</organism>